<gene>
    <name evidence="1" type="ORF">DFP88_101600</name>
</gene>
<sequence length="184" mass="19619">MAGIGHNRGPELGSTAWRRHAWGRARRDLLPSLPIEVVRLRVARAQALGLDYRTYASVRAATGHDVVGFLFSTNALQMLRRGEAPPEARAARLAQLAADRTALAQPPLDPAQVLGLAPLDAAHSAPSFGLGWAAMRDHLAGVIRSRGVPANRLLVVGETAAERDWSEAARTAGYLSGARYFGAA</sequence>
<comment type="caution">
    <text evidence="1">The sequence shown here is derived from an EMBL/GenBank/DDBJ whole genome shotgun (WGS) entry which is preliminary data.</text>
</comment>
<evidence type="ECO:0000313" key="2">
    <source>
        <dbReference type="Proteomes" id="UP000248311"/>
    </source>
</evidence>
<protein>
    <submittedName>
        <fullName evidence="1">Uncharacterized protein</fullName>
    </submittedName>
</protein>
<proteinExistence type="predicted"/>
<name>A0A318SZS0_9RHOB</name>
<reference evidence="1 2" key="1">
    <citation type="submission" date="2018-06" db="EMBL/GenBank/DDBJ databases">
        <title>Genomic Encyclopedia of Type Strains, Phase III (KMG-III): the genomes of soil and plant-associated and newly described type strains.</title>
        <authorList>
            <person name="Whitman W."/>
        </authorList>
    </citation>
    <scope>NUCLEOTIDE SEQUENCE [LARGE SCALE GENOMIC DNA]</scope>
    <source>
        <strain evidence="1 2">CECT 9025</strain>
    </source>
</reference>
<dbReference type="EMBL" id="QJTE01000001">
    <property type="protein sequence ID" value="PYE85926.1"/>
    <property type="molecule type" value="Genomic_DNA"/>
</dbReference>
<accession>A0A318SZS0</accession>
<dbReference type="Proteomes" id="UP000248311">
    <property type="component" value="Unassembled WGS sequence"/>
</dbReference>
<evidence type="ECO:0000313" key="1">
    <source>
        <dbReference type="EMBL" id="PYE85926.1"/>
    </source>
</evidence>
<dbReference type="RefSeq" id="WP_245904658.1">
    <property type="nucleotide sequence ID" value="NZ_QJTE01000001.1"/>
</dbReference>
<dbReference type="AlphaFoldDB" id="A0A318SZS0"/>
<organism evidence="1 2">
    <name type="scientific">Pseudoroseicyclus aestuarii</name>
    <dbReference type="NCBI Taxonomy" id="1795041"/>
    <lineage>
        <taxon>Bacteria</taxon>
        <taxon>Pseudomonadati</taxon>
        <taxon>Pseudomonadota</taxon>
        <taxon>Alphaproteobacteria</taxon>
        <taxon>Rhodobacterales</taxon>
        <taxon>Paracoccaceae</taxon>
        <taxon>Pseudoroseicyclus</taxon>
    </lineage>
</organism>
<keyword evidence="2" id="KW-1185">Reference proteome</keyword>